<keyword evidence="7" id="KW-1133">Transmembrane helix</keyword>
<dbReference type="InterPro" id="IPR015883">
    <property type="entry name" value="Glyco_hydro_20_cat"/>
</dbReference>
<dbReference type="Pfam" id="PF00728">
    <property type="entry name" value="Glyco_hydro_20"/>
    <property type="match status" value="1"/>
</dbReference>
<evidence type="ECO:0000256" key="2">
    <source>
        <dbReference type="ARBA" id="ARBA00006285"/>
    </source>
</evidence>
<dbReference type="InterPro" id="IPR052764">
    <property type="entry name" value="GH20_Enzymes"/>
</dbReference>
<dbReference type="CDD" id="cd06564">
    <property type="entry name" value="GH20_DspB_LnbB-like"/>
    <property type="match status" value="1"/>
</dbReference>
<dbReference type="InterPro" id="IPR029018">
    <property type="entry name" value="Hex-like_dom2"/>
</dbReference>
<name>A0A3M7A9F0_HORWE</name>
<proteinExistence type="inferred from homology"/>
<dbReference type="Proteomes" id="UP000271337">
    <property type="component" value="Unassembled WGS sequence"/>
</dbReference>
<protein>
    <recommendedName>
        <fullName evidence="3">beta-N-acetylhexosaminidase</fullName>
        <ecNumber evidence="3">3.2.1.52</ecNumber>
    </recommendedName>
</protein>
<dbReference type="InterPro" id="IPR025705">
    <property type="entry name" value="Beta_hexosaminidase_sua/sub"/>
</dbReference>
<keyword evidence="7" id="KW-0812">Transmembrane</keyword>
<dbReference type="EC" id="3.2.1.52" evidence="3"/>
<dbReference type="Pfam" id="PF02838">
    <property type="entry name" value="Glyco_hydro_20b"/>
    <property type="match status" value="1"/>
</dbReference>
<feature type="transmembrane region" description="Helical" evidence="7">
    <location>
        <begin position="13"/>
        <end position="32"/>
    </location>
</feature>
<dbReference type="InterPro" id="IPR015882">
    <property type="entry name" value="HEX_bac_N"/>
</dbReference>
<evidence type="ECO:0000259" key="8">
    <source>
        <dbReference type="Pfam" id="PF00728"/>
    </source>
</evidence>
<dbReference type="AlphaFoldDB" id="A0A3M7A9F0"/>
<dbReference type="PANTHER" id="PTHR43678:SF1">
    <property type="entry name" value="BETA-N-ACETYLHEXOSAMINIDASE"/>
    <property type="match status" value="1"/>
</dbReference>
<evidence type="ECO:0000259" key="9">
    <source>
        <dbReference type="Pfam" id="PF02838"/>
    </source>
</evidence>
<dbReference type="GO" id="GO:0005975">
    <property type="term" value="P:carbohydrate metabolic process"/>
    <property type="evidence" value="ECO:0007669"/>
    <property type="project" value="InterPro"/>
</dbReference>
<evidence type="ECO:0000313" key="11">
    <source>
        <dbReference type="Proteomes" id="UP000271337"/>
    </source>
</evidence>
<organism evidence="10 11">
    <name type="scientific">Hortaea werneckii</name>
    <name type="common">Black yeast</name>
    <name type="synonym">Cladosporium werneckii</name>
    <dbReference type="NCBI Taxonomy" id="91943"/>
    <lineage>
        <taxon>Eukaryota</taxon>
        <taxon>Fungi</taxon>
        <taxon>Dikarya</taxon>
        <taxon>Ascomycota</taxon>
        <taxon>Pezizomycotina</taxon>
        <taxon>Dothideomycetes</taxon>
        <taxon>Dothideomycetidae</taxon>
        <taxon>Mycosphaerellales</taxon>
        <taxon>Teratosphaeriaceae</taxon>
        <taxon>Hortaea</taxon>
    </lineage>
</organism>
<dbReference type="InterPro" id="IPR017853">
    <property type="entry name" value="GH"/>
</dbReference>
<evidence type="ECO:0000256" key="1">
    <source>
        <dbReference type="ARBA" id="ARBA00001231"/>
    </source>
</evidence>
<sequence length="754" mass="83561">MLLGQPPLKPGKIMSEALVVVTGCISCFLLILSNPLIQLIMVAMKVTLLAVIAYCSMALGELIGVPTVPFTTSGSDVYDISKTDSIVIDNHFANFTDTEGWTLIPPTLSDFASTFAQDFNGIANQAVRVQSGDDARECSIFLTLENSTDYVDAAGRWTSEAYTLDVQADRIIVSGASPLGVWWGTRSLLQQIVLKNGSIPIGSGIDSPGWNTRGIFLDAGRHFYPKDFIMEMCNWISFWKQNTFHLHLSDNLYNNVDIYSRERQLDLYARFRLLSNDSAVEGLNHHANESYTREDFDDMQHSCVARGVTIIPEIEAPGHALVISQWKPELGLDGQLDLLNISSPDTIPTMKTIWQTFMPWFHSQVVHIGADEYVNDDLTTYELATLYNRFVNAMNGFISGFGKSIRIWGTYPPQANYTNNISTNVTIQHWEFFEDNPKFGYISKGYNVINSDDAFYIVQKYSGSYPQRLNKTRIFHGNPAGGAYAPNIYDTNNATNNVPRDSPYVPGHIAAQWNDYGPNTSTYLEAYYSWRDNLPALADKQWGGNLTERQYDHVFETLQAAAPAQNLDRNIKSKTNTILQYDLSSSSEHGVVRDSSGNEYDGHTDCQTSNGSLVFDGHCSLTTPLRSKGQDYTLSFSALQYEDSPPSPLFAGPDSELRSGNGTSSQLMLVSAGNAFALNYSLPTGAWTDAALIGRGNRTFFAVDGGEEMEFTTTIGVNGESFVWVPMQIVAPLSEIGGRGWKGEMREVELVAYA</sequence>
<dbReference type="SUPFAM" id="SSF55545">
    <property type="entry name" value="beta-N-acetylhexosaminidase-like domain"/>
    <property type="match status" value="1"/>
</dbReference>
<dbReference type="PANTHER" id="PTHR43678">
    <property type="entry name" value="PUTATIVE (AFU_ORTHOLOGUE AFUA_2G00640)-RELATED"/>
    <property type="match status" value="1"/>
</dbReference>
<feature type="active site" description="Proton donor" evidence="6">
    <location>
        <position position="372"/>
    </location>
</feature>
<reference evidence="10 11" key="1">
    <citation type="journal article" date="2018" name="BMC Genomics">
        <title>Genomic evidence for intraspecific hybridization in a clonal and extremely halotolerant yeast.</title>
        <authorList>
            <person name="Gostincar C."/>
            <person name="Stajich J.E."/>
            <person name="Zupancic J."/>
            <person name="Zalar P."/>
            <person name="Gunde-Cimerman N."/>
        </authorList>
    </citation>
    <scope>NUCLEOTIDE SEQUENCE [LARGE SCALE GENOMIC DNA]</scope>
    <source>
        <strain evidence="10 11">EXF-6669</strain>
    </source>
</reference>
<keyword evidence="4" id="KW-0378">Hydrolase</keyword>
<dbReference type="GO" id="GO:0004563">
    <property type="term" value="F:beta-N-acetylhexosaminidase activity"/>
    <property type="evidence" value="ECO:0007669"/>
    <property type="project" value="UniProtKB-EC"/>
</dbReference>
<evidence type="ECO:0000256" key="5">
    <source>
        <dbReference type="ARBA" id="ARBA00023295"/>
    </source>
</evidence>
<dbReference type="SUPFAM" id="SSF51445">
    <property type="entry name" value="(Trans)glycosidases"/>
    <property type="match status" value="1"/>
</dbReference>
<keyword evidence="5" id="KW-0326">Glycosidase</keyword>
<feature type="domain" description="Beta-hexosaminidase bacterial type N-terminal" evidence="9">
    <location>
        <begin position="112"/>
        <end position="192"/>
    </location>
</feature>
<evidence type="ECO:0000313" key="10">
    <source>
        <dbReference type="EMBL" id="RMY23999.1"/>
    </source>
</evidence>
<feature type="domain" description="Glycoside hydrolase family 20 catalytic" evidence="8">
    <location>
        <begin position="213"/>
        <end position="526"/>
    </location>
</feature>
<evidence type="ECO:0000256" key="3">
    <source>
        <dbReference type="ARBA" id="ARBA00012663"/>
    </source>
</evidence>
<accession>A0A3M7A9F0</accession>
<evidence type="ECO:0000256" key="4">
    <source>
        <dbReference type="ARBA" id="ARBA00022801"/>
    </source>
</evidence>
<comment type="similarity">
    <text evidence="2">Belongs to the glycosyl hydrolase 20 family.</text>
</comment>
<evidence type="ECO:0000256" key="7">
    <source>
        <dbReference type="SAM" id="Phobius"/>
    </source>
</evidence>
<evidence type="ECO:0000256" key="6">
    <source>
        <dbReference type="PIRSR" id="PIRSR625705-1"/>
    </source>
</evidence>
<keyword evidence="7" id="KW-0472">Membrane</keyword>
<dbReference type="Gene3D" id="3.20.20.80">
    <property type="entry name" value="Glycosidases"/>
    <property type="match status" value="1"/>
</dbReference>
<dbReference type="EMBL" id="QWIL01000102">
    <property type="protein sequence ID" value="RMY23999.1"/>
    <property type="molecule type" value="Genomic_DNA"/>
</dbReference>
<dbReference type="Gene3D" id="3.30.379.10">
    <property type="entry name" value="Chitobiase/beta-hexosaminidase domain 2-like"/>
    <property type="match status" value="1"/>
</dbReference>
<feature type="transmembrane region" description="Helical" evidence="7">
    <location>
        <begin position="39"/>
        <end position="59"/>
    </location>
</feature>
<gene>
    <name evidence="10" type="ORF">D0867_01673</name>
</gene>
<comment type="catalytic activity">
    <reaction evidence="1">
        <text>Hydrolysis of terminal non-reducing N-acetyl-D-hexosamine residues in N-acetyl-beta-D-hexosaminides.</text>
        <dbReference type="EC" id="3.2.1.52"/>
    </reaction>
</comment>
<dbReference type="VEuPathDB" id="FungiDB:BTJ68_09809"/>
<dbReference type="PRINTS" id="PR00738">
    <property type="entry name" value="GLHYDRLASE20"/>
</dbReference>
<comment type="caution">
    <text evidence="10">The sequence shown here is derived from an EMBL/GenBank/DDBJ whole genome shotgun (WGS) entry which is preliminary data.</text>
</comment>
<dbReference type="OrthoDB" id="428480at2759"/>